<gene>
    <name evidence="1" type="ORF">SNEC2469_LOCUS35155</name>
</gene>
<protein>
    <submittedName>
        <fullName evidence="1">Uncharacterized protein</fullName>
    </submittedName>
</protein>
<dbReference type="OrthoDB" id="418097at2759"/>
<sequence length="155" mass="17977">MSVSKIWQISYQNFKKLINPSFAGVEEKEDMDAIMARTHLIVITDNGIYHRLAPTSKDPVPFIRWEDGMPKDLLDPSQQAIFKAYKMDPHSKIYLLSYHEDMAWSQEFLRKVLNGETVPRTMTVIHASGFGMHRQAVPVHPRLLSEERVRVKVKQ</sequence>
<dbReference type="AlphaFoldDB" id="A0A813CMM4"/>
<feature type="non-terminal residue" evidence="1">
    <location>
        <position position="1"/>
    </location>
</feature>
<organism evidence="1 2">
    <name type="scientific">Symbiodinium necroappetens</name>
    <dbReference type="NCBI Taxonomy" id="1628268"/>
    <lineage>
        <taxon>Eukaryota</taxon>
        <taxon>Sar</taxon>
        <taxon>Alveolata</taxon>
        <taxon>Dinophyceae</taxon>
        <taxon>Suessiales</taxon>
        <taxon>Symbiodiniaceae</taxon>
        <taxon>Symbiodinium</taxon>
    </lineage>
</organism>
<reference evidence="1" key="1">
    <citation type="submission" date="2021-02" db="EMBL/GenBank/DDBJ databases">
        <authorList>
            <person name="Dougan E. K."/>
            <person name="Rhodes N."/>
            <person name="Thang M."/>
            <person name="Chan C."/>
        </authorList>
    </citation>
    <scope>NUCLEOTIDE SEQUENCE</scope>
</reference>
<dbReference type="Proteomes" id="UP000601435">
    <property type="component" value="Unassembled WGS sequence"/>
</dbReference>
<evidence type="ECO:0000313" key="2">
    <source>
        <dbReference type="Proteomes" id="UP000601435"/>
    </source>
</evidence>
<keyword evidence="2" id="KW-1185">Reference proteome</keyword>
<comment type="caution">
    <text evidence="1">The sequence shown here is derived from an EMBL/GenBank/DDBJ whole genome shotgun (WGS) entry which is preliminary data.</text>
</comment>
<accession>A0A813CMM4</accession>
<name>A0A813CMM4_9DINO</name>
<dbReference type="EMBL" id="CAJNJA010100288">
    <property type="protein sequence ID" value="CAE7943687.1"/>
    <property type="molecule type" value="Genomic_DNA"/>
</dbReference>
<proteinExistence type="predicted"/>
<evidence type="ECO:0000313" key="1">
    <source>
        <dbReference type="EMBL" id="CAE7943687.1"/>
    </source>
</evidence>